<dbReference type="Pfam" id="PF00400">
    <property type="entry name" value="WD40"/>
    <property type="match status" value="4"/>
</dbReference>
<comment type="subcellular location">
    <subcellularLocation>
        <location evidence="1">Cytoplasm</location>
    </subcellularLocation>
</comment>
<evidence type="ECO:0000259" key="7">
    <source>
        <dbReference type="PROSITE" id="PS51394"/>
    </source>
</evidence>
<feature type="region of interest" description="Disordered" evidence="6">
    <location>
        <begin position="477"/>
        <end position="575"/>
    </location>
</feature>
<dbReference type="CDD" id="cd00200">
    <property type="entry name" value="WD40"/>
    <property type="match status" value="1"/>
</dbReference>
<dbReference type="PANTHER" id="PTHR19849">
    <property type="entry name" value="PHOSPHOLIPASE A-2-ACTIVATING PROTEIN"/>
    <property type="match status" value="1"/>
</dbReference>
<reference evidence="9" key="1">
    <citation type="submission" date="2022-08" db="EMBL/GenBank/DDBJ databases">
        <title>Novel sulfate-reducing endosymbionts in the free-living metamonad Anaeramoeba.</title>
        <authorList>
            <person name="Jerlstrom-Hultqvist J."/>
            <person name="Cepicka I."/>
            <person name="Gallot-Lavallee L."/>
            <person name="Salas-Leiva D."/>
            <person name="Curtis B.A."/>
            <person name="Zahonova K."/>
            <person name="Pipaliya S."/>
            <person name="Dacks J."/>
            <person name="Roger A.J."/>
        </authorList>
    </citation>
    <scope>NUCLEOTIDE SEQUENCE</scope>
    <source>
        <strain evidence="9">Schooner1</strain>
    </source>
</reference>
<name>A0ABQ8YAB8_9EUKA</name>
<dbReference type="SMART" id="SM00320">
    <property type="entry name" value="WD40"/>
    <property type="match status" value="7"/>
</dbReference>
<accession>A0ABQ8YAB8</accession>
<proteinExistence type="predicted"/>
<evidence type="ECO:0000259" key="8">
    <source>
        <dbReference type="PROSITE" id="PS51396"/>
    </source>
</evidence>
<dbReference type="SUPFAM" id="SSF50978">
    <property type="entry name" value="WD40 repeat-like"/>
    <property type="match status" value="1"/>
</dbReference>
<feature type="repeat" description="WD" evidence="5">
    <location>
        <begin position="120"/>
        <end position="153"/>
    </location>
</feature>
<dbReference type="Gene3D" id="3.10.20.870">
    <property type="entry name" value="PFU (PLAA family ubiquitin binding), C-terminal domain"/>
    <property type="match status" value="1"/>
</dbReference>
<evidence type="ECO:0000313" key="9">
    <source>
        <dbReference type="EMBL" id="KAJ6241575.1"/>
    </source>
</evidence>
<keyword evidence="10" id="KW-1185">Reference proteome</keyword>
<feature type="compositionally biased region" description="Polar residues" evidence="6">
    <location>
        <begin position="491"/>
        <end position="506"/>
    </location>
</feature>
<dbReference type="InterPro" id="IPR038122">
    <property type="entry name" value="PFU_sf"/>
</dbReference>
<dbReference type="Pfam" id="PF09637">
    <property type="entry name" value="Med18"/>
    <property type="match status" value="1"/>
</dbReference>
<evidence type="ECO:0000256" key="2">
    <source>
        <dbReference type="ARBA" id="ARBA00022490"/>
    </source>
</evidence>
<feature type="domain" description="PUL" evidence="8">
    <location>
        <begin position="577"/>
        <end position="879"/>
    </location>
</feature>
<feature type="domain" description="PFU" evidence="7">
    <location>
        <begin position="384"/>
        <end position="484"/>
    </location>
</feature>
<comment type="caution">
    <text evidence="9">The sequence shown here is derived from an EMBL/GenBank/DDBJ whole genome shotgun (WGS) entry which is preliminary data.</text>
</comment>
<dbReference type="PROSITE" id="PS50082">
    <property type="entry name" value="WD_REPEATS_2"/>
    <property type="match status" value="3"/>
</dbReference>
<dbReference type="PROSITE" id="PS50294">
    <property type="entry name" value="WD_REPEATS_REGION"/>
    <property type="match status" value="2"/>
</dbReference>
<dbReference type="InterPro" id="IPR001680">
    <property type="entry name" value="WD40_rpt"/>
</dbReference>
<dbReference type="Gene3D" id="2.130.10.10">
    <property type="entry name" value="YVTN repeat-like/Quinoprotein amine dehydrogenase"/>
    <property type="match status" value="2"/>
</dbReference>
<dbReference type="InterPro" id="IPR036322">
    <property type="entry name" value="WD40_repeat_dom_sf"/>
</dbReference>
<feature type="compositionally biased region" description="Low complexity" evidence="6">
    <location>
        <begin position="550"/>
        <end position="570"/>
    </location>
</feature>
<dbReference type="InterPro" id="IPR019775">
    <property type="entry name" value="WD40_repeat_CS"/>
</dbReference>
<dbReference type="InterPro" id="IPR015155">
    <property type="entry name" value="PFU"/>
</dbReference>
<dbReference type="Pfam" id="PF08324">
    <property type="entry name" value="PUL"/>
    <property type="match status" value="1"/>
</dbReference>
<keyword evidence="2" id="KW-0963">Cytoplasm</keyword>
<dbReference type="Proteomes" id="UP001150062">
    <property type="component" value="Unassembled WGS sequence"/>
</dbReference>
<dbReference type="PROSITE" id="PS00678">
    <property type="entry name" value="WD_REPEATS_1"/>
    <property type="match status" value="1"/>
</dbReference>
<dbReference type="PANTHER" id="PTHR19849:SF0">
    <property type="entry name" value="PHOSPHOLIPASE A-2-ACTIVATING PROTEIN"/>
    <property type="match status" value="1"/>
</dbReference>
<evidence type="ECO:0000256" key="4">
    <source>
        <dbReference type="ARBA" id="ARBA00022737"/>
    </source>
</evidence>
<feature type="repeat" description="WD" evidence="5">
    <location>
        <begin position="240"/>
        <end position="273"/>
    </location>
</feature>
<evidence type="ECO:0000256" key="1">
    <source>
        <dbReference type="ARBA" id="ARBA00004496"/>
    </source>
</evidence>
<keyword evidence="4" id="KW-0677">Repeat</keyword>
<feature type="compositionally biased region" description="Low complexity" evidence="6">
    <location>
        <begin position="524"/>
        <end position="543"/>
    </location>
</feature>
<protein>
    <submittedName>
        <fullName evidence="9">Phospholipase a2-activating protein</fullName>
    </submittedName>
</protein>
<dbReference type="InterPro" id="IPR011989">
    <property type="entry name" value="ARM-like"/>
</dbReference>
<dbReference type="InterPro" id="IPR019095">
    <property type="entry name" value="Mediator_Med18"/>
</dbReference>
<evidence type="ECO:0000256" key="3">
    <source>
        <dbReference type="ARBA" id="ARBA00022574"/>
    </source>
</evidence>
<feature type="repeat" description="WD" evidence="5">
    <location>
        <begin position="160"/>
        <end position="191"/>
    </location>
</feature>
<keyword evidence="3 5" id="KW-0853">WD repeat</keyword>
<dbReference type="PROSITE" id="PS51396">
    <property type="entry name" value="PUL"/>
    <property type="match status" value="1"/>
</dbReference>
<dbReference type="Pfam" id="PF09070">
    <property type="entry name" value="PFU"/>
    <property type="match status" value="1"/>
</dbReference>
<dbReference type="InterPro" id="IPR015943">
    <property type="entry name" value="WD40/YVTN_repeat-like_dom_sf"/>
</dbReference>
<dbReference type="PROSITE" id="PS51394">
    <property type="entry name" value="PFU"/>
    <property type="match status" value="1"/>
</dbReference>
<sequence>MSEYKTFTLSSQFFGHEIRVRSLALIDKNHFVSVGYDQNLKLWKRKDKTNLFECFRTILAHGRYIYKVIVIQGSELENFGQYEDGLVVTSGLDCVAKVWDLSLLMDENIESEEIKAELTLEGHTGNITGLHFTPELNIITCSWDQTIKIWDLEGNCTKTLKGHEGAVYDALFLENGKLLTVSGDSKINIWEGETCIGGITDHTLPVRSIKSITKSSFITSSNDELCCVFSNYGTKVDYKLQGHTSYVYNVNVFPETDDTFVTSSEDKSIRIWKRNVCNQIIHHPTTVFETLLIPSPTDNSKYDIATACLDGMIRIFSQDEALTADPETIQLFESSLSDRTLNNDMIGGMRRDQIPDVSSLHSSTGTRDGQTKIVINKGKPEAYSWSVKAESWQLIGEVMSDPNQRKDSTIGTKSVLNGKEYDYVFNISLETGQKLQFGYNKSENPYLAAERFLKVNRLDPVYLEQVVEFIINNTGGTNQGFTRKSKDPFTGKNSYRPSHNQQSNKKGVNYDPYTGSGSYHTGKTYNNQPQQQQNYSSSQSTTRTNHDPFTGKGSYSTKSKQTQTQTQTQTQEKKTFKTFPLRSPIKFTKFKSEILIQNLKQIFNELQNQESNCTQEDLDQVINLVNCIQKKETIDELDLLTVISILTIWPVSKVHPLIDILRLVVINEEGSSLLLNFYNKQDINIFQTILEISDNFDFSQSQEFNTIPFLVFSFRFIANLFSQPELLKTIQTILPKLLSISENYINDKKKLLRLAVSTFLLKSQQPIEQIKIYNLFELKLEQDRVSKLHSALTLLSLEQRSFKSKDTIFSMNVNEEIVSSVTALGPSDLITETSSDPLDTSFLRSETIEDLVYGKKKLSIQNSKSSTSLSTTSTTINNNNKDNNSNNTNTNTNNTSNNSINKSTNEIISPILQQTPTNITTPMTPNSITSPISSQLDDFYLPRNEEEWTLSRSLRKMGVDLNMRSGSYKWLRAHKIFESNCDRDVTPMMESIGFSVQREVVNVGMHYSFIGGVFVTISDWVEIKGKTSNSQIWNQQKNKNTNRSIRIHYFSQSTKVGAEVIAKLRDKLGLSSKQRLRK</sequence>
<dbReference type="InterPro" id="IPR013535">
    <property type="entry name" value="PUL_dom"/>
</dbReference>
<feature type="region of interest" description="Disordered" evidence="6">
    <location>
        <begin position="863"/>
        <end position="902"/>
    </location>
</feature>
<dbReference type="Gene3D" id="1.25.10.10">
    <property type="entry name" value="Leucine-rich Repeat Variant"/>
    <property type="match status" value="1"/>
</dbReference>
<gene>
    <name evidence="9" type="ORF">M0813_00273</name>
</gene>
<evidence type="ECO:0000256" key="6">
    <source>
        <dbReference type="SAM" id="MobiDB-lite"/>
    </source>
</evidence>
<dbReference type="EMBL" id="JAOAOG010000191">
    <property type="protein sequence ID" value="KAJ6241575.1"/>
    <property type="molecule type" value="Genomic_DNA"/>
</dbReference>
<evidence type="ECO:0000256" key="5">
    <source>
        <dbReference type="PROSITE-ProRule" id="PRU00221"/>
    </source>
</evidence>
<evidence type="ECO:0000313" key="10">
    <source>
        <dbReference type="Proteomes" id="UP001150062"/>
    </source>
</evidence>
<organism evidence="9 10">
    <name type="scientific">Anaeramoeba flamelloides</name>
    <dbReference type="NCBI Taxonomy" id="1746091"/>
    <lineage>
        <taxon>Eukaryota</taxon>
        <taxon>Metamonada</taxon>
        <taxon>Anaeramoebidae</taxon>
        <taxon>Anaeramoeba</taxon>
    </lineage>
</organism>